<feature type="compositionally biased region" description="Low complexity" evidence="1">
    <location>
        <begin position="199"/>
        <end position="219"/>
    </location>
</feature>
<dbReference type="InParanoid" id="E3NL03"/>
<evidence type="ECO:0008006" key="4">
    <source>
        <dbReference type="Google" id="ProtNLM"/>
    </source>
</evidence>
<dbReference type="Proteomes" id="UP000008281">
    <property type="component" value="Unassembled WGS sequence"/>
</dbReference>
<evidence type="ECO:0000313" key="3">
    <source>
        <dbReference type="Proteomes" id="UP000008281"/>
    </source>
</evidence>
<keyword evidence="3" id="KW-1185">Reference proteome</keyword>
<name>E3NL03_CAERE</name>
<dbReference type="AlphaFoldDB" id="E3NL03"/>
<dbReference type="EMBL" id="DS268852">
    <property type="protein sequence ID" value="EFP03961.1"/>
    <property type="molecule type" value="Genomic_DNA"/>
</dbReference>
<feature type="compositionally biased region" description="Low complexity" evidence="1">
    <location>
        <begin position="21"/>
        <end position="46"/>
    </location>
</feature>
<feature type="region of interest" description="Disordered" evidence="1">
    <location>
        <begin position="1"/>
        <end position="46"/>
    </location>
</feature>
<protein>
    <recommendedName>
        <fullName evidence="4">CUT domain-containing protein</fullName>
    </recommendedName>
</protein>
<gene>
    <name evidence="2" type="ORF">CRE_26843</name>
</gene>
<sequence>MSDSNPPAEPNRNRKRKSDLSSDTPSSSSRPPQPVPISSGSSSQSSSSITVENVILTLSTPHEKKDLNANNIAEKVLTFTEEYGEKVAASIGKAWLLVRMEMNHRIGNPDTCEKTWEMAQMMYVRLFNWFKYYEDSEDKEEILKLHVDLWNKWFDIDYEQLWNDSDFLKEVEKKWQELEMLNSNPSAEPNRNRKRKSDSSSSSGPPQLSPMSIRSSTESSSSLTVEDIIGTLRKPLEKRILNEDAIAEKVKEFTEEYGLKVAASIGQNWGIVRDEMNPRSAVQYKDMKTEKQIMYLRLFNWFHYYEDSDEKEEVLNLHLELNERWLYEQEWYDHLTVYGVWRKLWKPLGIRTIDVEDVTTRVNRIIETYGIPTKRIAILIGKSYATFTHQMAHPSGKRYEEMTPGLQEFYVRLLNWLEFYKEDWQRVSVLQMHKKLWREWSQKEEEKQKERKEWIAKCIRYNFHDAFRYDLSLD</sequence>
<accession>E3NL03</accession>
<dbReference type="HOGENOM" id="CLU_576523_0_0_1"/>
<feature type="region of interest" description="Disordered" evidence="1">
    <location>
        <begin position="180"/>
        <end position="219"/>
    </location>
</feature>
<evidence type="ECO:0000313" key="2">
    <source>
        <dbReference type="EMBL" id="EFP03961.1"/>
    </source>
</evidence>
<reference evidence="2" key="1">
    <citation type="submission" date="2007-07" db="EMBL/GenBank/DDBJ databases">
        <title>PCAP assembly of the Caenorhabditis remanei genome.</title>
        <authorList>
            <consortium name="The Caenorhabditis remanei Sequencing Consortium"/>
            <person name="Wilson R.K."/>
        </authorList>
    </citation>
    <scope>NUCLEOTIDE SEQUENCE [LARGE SCALE GENOMIC DNA]</scope>
    <source>
        <strain evidence="2">PB4641</strain>
    </source>
</reference>
<organism evidence="3">
    <name type="scientific">Caenorhabditis remanei</name>
    <name type="common">Caenorhabditis vulgaris</name>
    <dbReference type="NCBI Taxonomy" id="31234"/>
    <lineage>
        <taxon>Eukaryota</taxon>
        <taxon>Metazoa</taxon>
        <taxon>Ecdysozoa</taxon>
        <taxon>Nematoda</taxon>
        <taxon>Chromadorea</taxon>
        <taxon>Rhabditida</taxon>
        <taxon>Rhabditina</taxon>
        <taxon>Rhabditomorpha</taxon>
        <taxon>Rhabditoidea</taxon>
        <taxon>Rhabditidae</taxon>
        <taxon>Peloderinae</taxon>
        <taxon>Caenorhabditis</taxon>
    </lineage>
</organism>
<evidence type="ECO:0000256" key="1">
    <source>
        <dbReference type="SAM" id="MobiDB-lite"/>
    </source>
</evidence>
<proteinExistence type="predicted"/>